<keyword evidence="4" id="KW-0223">Dioxygenase</keyword>
<feature type="domain" description="TauD/TfdA-like" evidence="3">
    <location>
        <begin position="2"/>
        <end position="122"/>
    </location>
</feature>
<dbReference type="Proteomes" id="UP000280501">
    <property type="component" value="Unassembled WGS sequence"/>
</dbReference>
<evidence type="ECO:0000259" key="3">
    <source>
        <dbReference type="Pfam" id="PF02668"/>
    </source>
</evidence>
<dbReference type="RefSeq" id="WP_170177088.1">
    <property type="nucleotide sequence ID" value="NZ_RKQZ01000001.1"/>
</dbReference>
<reference evidence="4 5" key="1">
    <citation type="submission" date="2018-11" db="EMBL/GenBank/DDBJ databases">
        <title>Sequencing the genomes of 1000 actinobacteria strains.</title>
        <authorList>
            <person name="Klenk H.-P."/>
        </authorList>
    </citation>
    <scope>NUCLEOTIDE SEQUENCE [LARGE SCALE GENOMIC DNA]</scope>
    <source>
        <strain evidence="4 5">DSM 15700</strain>
    </source>
</reference>
<gene>
    <name evidence="4" type="ORF">EDD34_2912</name>
</gene>
<comment type="caution">
    <text evidence="4">The sequence shown here is derived from an EMBL/GenBank/DDBJ whole genome shotgun (WGS) entry which is preliminary data.</text>
</comment>
<proteinExistence type="predicted"/>
<protein>
    <submittedName>
        <fullName evidence="4">TfdA family taurine catabolism dioxygenase TauD</fullName>
    </submittedName>
</protein>
<evidence type="ECO:0000256" key="2">
    <source>
        <dbReference type="ARBA" id="ARBA00023004"/>
    </source>
</evidence>
<dbReference type="Gene3D" id="3.60.130.10">
    <property type="entry name" value="Clavaminate synthase-like"/>
    <property type="match status" value="1"/>
</dbReference>
<evidence type="ECO:0000313" key="4">
    <source>
        <dbReference type="EMBL" id="RPF22260.1"/>
    </source>
</evidence>
<dbReference type="AlphaFoldDB" id="A0A3N4YUK0"/>
<dbReference type="InterPro" id="IPR042098">
    <property type="entry name" value="TauD-like_sf"/>
</dbReference>
<dbReference type="Pfam" id="PF02668">
    <property type="entry name" value="TauD"/>
    <property type="match status" value="1"/>
</dbReference>
<keyword evidence="1" id="KW-0560">Oxidoreductase</keyword>
<keyword evidence="5" id="KW-1185">Reference proteome</keyword>
<dbReference type="EMBL" id="RKQZ01000001">
    <property type="protein sequence ID" value="RPF22260.1"/>
    <property type="molecule type" value="Genomic_DNA"/>
</dbReference>
<evidence type="ECO:0000256" key="1">
    <source>
        <dbReference type="ARBA" id="ARBA00023002"/>
    </source>
</evidence>
<dbReference type="SUPFAM" id="SSF51197">
    <property type="entry name" value="Clavaminate synthase-like"/>
    <property type="match status" value="1"/>
</dbReference>
<accession>A0A3N4YUK0</accession>
<sequence length="222" mass="24225">MDDLRKQVSLDGLVVLPQIGEAEFLRTAWSLGRPHPHPDAEASGRTVIRPDGRAGVPGLGFTFSGLTPHTDRSRHPHPPRFLGIHLVRQDAATGGFPRFVDLNLVTANFEDQDLDRLWLKELDGPGTLPIQLGHGSGFRYRDDDVWALDGPANLVGEFRRRVDLAVQTVDWLRSGDAYLVDNHRYAHGRTPIASPDRIAVRVLIDASHTGPTGTASASGPAS</sequence>
<name>A0A3N4YUK0_9MICO</name>
<dbReference type="InterPro" id="IPR003819">
    <property type="entry name" value="TauD/TfdA-like"/>
</dbReference>
<evidence type="ECO:0000313" key="5">
    <source>
        <dbReference type="Proteomes" id="UP000280501"/>
    </source>
</evidence>
<keyword evidence="2" id="KW-0408">Iron</keyword>
<organism evidence="4 5">
    <name type="scientific">Myceligenerans xiligouense</name>
    <dbReference type="NCBI Taxonomy" id="253184"/>
    <lineage>
        <taxon>Bacteria</taxon>
        <taxon>Bacillati</taxon>
        <taxon>Actinomycetota</taxon>
        <taxon>Actinomycetes</taxon>
        <taxon>Micrococcales</taxon>
        <taxon>Promicromonosporaceae</taxon>
        <taxon>Myceligenerans</taxon>
    </lineage>
</organism>
<dbReference type="GO" id="GO:0051213">
    <property type="term" value="F:dioxygenase activity"/>
    <property type="evidence" value="ECO:0007669"/>
    <property type="project" value="UniProtKB-KW"/>
</dbReference>